<dbReference type="KEGG" id="fte:Fluta_0789"/>
<dbReference type="HOGENOM" id="CLU_902406_0_0_10"/>
<evidence type="ECO:0000256" key="1">
    <source>
        <dbReference type="ARBA" id="ARBA00022729"/>
    </source>
</evidence>
<dbReference type="OrthoDB" id="1288696at2"/>
<protein>
    <recommendedName>
        <fullName evidence="2">Secretion system C-terminal sorting domain-containing protein</fullName>
    </recommendedName>
</protein>
<reference evidence="3 4" key="1">
    <citation type="journal article" date="2011" name="Stand. Genomic Sci.">
        <title>Complete genome sequence of the gliding freshwater bacterium Fluviicola taffensis type strain (RW262).</title>
        <authorList>
            <person name="Woyke T."/>
            <person name="Chertkov O."/>
            <person name="Lapidus A."/>
            <person name="Nolan M."/>
            <person name="Lucas S."/>
            <person name="Del Rio T.G."/>
            <person name="Tice H."/>
            <person name="Cheng J.F."/>
            <person name="Tapia R."/>
            <person name="Han C."/>
            <person name="Goodwin L."/>
            <person name="Pitluck S."/>
            <person name="Liolios K."/>
            <person name="Pagani I."/>
            <person name="Ivanova N."/>
            <person name="Huntemann M."/>
            <person name="Mavromatis K."/>
            <person name="Mikhailova N."/>
            <person name="Pati A."/>
            <person name="Chen A."/>
            <person name="Palaniappan K."/>
            <person name="Land M."/>
            <person name="Hauser L."/>
            <person name="Brambilla E.M."/>
            <person name="Rohde M."/>
            <person name="Mwirichia R."/>
            <person name="Sikorski J."/>
            <person name="Tindall B.J."/>
            <person name="Goker M."/>
            <person name="Bristow J."/>
            <person name="Eisen J.A."/>
            <person name="Markowitz V."/>
            <person name="Hugenholtz P."/>
            <person name="Klenk H.P."/>
            <person name="Kyrpides N.C."/>
        </authorList>
    </citation>
    <scope>NUCLEOTIDE SEQUENCE [LARGE SCALE GENOMIC DNA]</scope>
    <source>
        <strain evidence="4">DSM 16823 / RW262 / RW262</strain>
    </source>
</reference>
<accession>F2IIT5</accession>
<dbReference type="EMBL" id="CP002542">
    <property type="protein sequence ID" value="AEA42792.1"/>
    <property type="molecule type" value="Genomic_DNA"/>
</dbReference>
<dbReference type="RefSeq" id="WP_013685564.1">
    <property type="nucleotide sequence ID" value="NC_015321.1"/>
</dbReference>
<organism evidence="3 4">
    <name type="scientific">Fluviicola taffensis (strain DSM 16823 / NCIMB 13979 / RW262)</name>
    <dbReference type="NCBI Taxonomy" id="755732"/>
    <lineage>
        <taxon>Bacteria</taxon>
        <taxon>Pseudomonadati</taxon>
        <taxon>Bacteroidota</taxon>
        <taxon>Flavobacteriia</taxon>
        <taxon>Flavobacteriales</taxon>
        <taxon>Crocinitomicaceae</taxon>
        <taxon>Fluviicola</taxon>
    </lineage>
</organism>
<keyword evidence="4" id="KW-1185">Reference proteome</keyword>
<name>F2IIT5_FLUTR</name>
<keyword evidence="1" id="KW-0732">Signal</keyword>
<gene>
    <name evidence="3" type="ordered locus">Fluta_0789</name>
</gene>
<sequence length="308" mass="34304" precursor="true">MKNFLLSSILVFVSQFSFSQLMRSEVYDFSIGNYYGIVIKSNAPSSGIQSPIISGYQMFHILTKELSVTGDSVTYSAQRQTYIPALPNGSGGATPPSYSIDTFTFMHKQLNTTYSPEIWDHVFGNTATHFWDSDTNECYNSLDVLIPSPWCFNNSGQANHFGMHIDNGDSCSLEPLISDYYAYSHAGGPYGGKQRPGDPTEFAILYELFYVVHDGVECGQFPDFFLGTSELSVPTIMIYPNPVSNVLNLEGLKIQSNARICELNGAILAHEIPVVDNQIDIEFLQPGFYLLYLQSENGASFVQRFTKL</sequence>
<dbReference type="AlphaFoldDB" id="F2IIT5"/>
<dbReference type="Proteomes" id="UP000007463">
    <property type="component" value="Chromosome"/>
</dbReference>
<dbReference type="InterPro" id="IPR026444">
    <property type="entry name" value="Secre_tail"/>
</dbReference>
<evidence type="ECO:0000313" key="3">
    <source>
        <dbReference type="EMBL" id="AEA42792.1"/>
    </source>
</evidence>
<feature type="domain" description="Secretion system C-terminal sorting" evidence="2">
    <location>
        <begin position="238"/>
        <end position="301"/>
    </location>
</feature>
<dbReference type="Pfam" id="PF18962">
    <property type="entry name" value="Por_Secre_tail"/>
    <property type="match status" value="1"/>
</dbReference>
<proteinExistence type="predicted"/>
<reference evidence="4" key="2">
    <citation type="submission" date="2011-02" db="EMBL/GenBank/DDBJ databases">
        <title>The complete genome of Fluviicola taffensis DSM 16823.</title>
        <authorList>
            <consortium name="US DOE Joint Genome Institute (JGI-PGF)"/>
            <person name="Lucas S."/>
            <person name="Copeland A."/>
            <person name="Lapidus A."/>
            <person name="Bruce D."/>
            <person name="Goodwin L."/>
            <person name="Pitluck S."/>
            <person name="Kyrpides N."/>
            <person name="Mavromatis K."/>
            <person name="Ivanova N."/>
            <person name="Mikhailova N."/>
            <person name="Pagani I."/>
            <person name="Chertkov O."/>
            <person name="Detter J.C."/>
            <person name="Han C."/>
            <person name="Tapia R."/>
            <person name="Land M."/>
            <person name="Hauser L."/>
            <person name="Markowitz V."/>
            <person name="Cheng J.-F."/>
            <person name="Hugenholtz P."/>
            <person name="Woyke T."/>
            <person name="Wu D."/>
            <person name="Tindall B."/>
            <person name="Pomrenke H.G."/>
            <person name="Brambilla E."/>
            <person name="Klenk H.-P."/>
            <person name="Eisen J.A."/>
        </authorList>
    </citation>
    <scope>NUCLEOTIDE SEQUENCE [LARGE SCALE GENOMIC DNA]</scope>
    <source>
        <strain evidence="4">DSM 16823 / RW262 / RW262</strain>
    </source>
</reference>
<evidence type="ECO:0000313" key="4">
    <source>
        <dbReference type="Proteomes" id="UP000007463"/>
    </source>
</evidence>
<evidence type="ECO:0000259" key="2">
    <source>
        <dbReference type="Pfam" id="PF18962"/>
    </source>
</evidence>
<dbReference type="NCBIfam" id="TIGR04183">
    <property type="entry name" value="Por_Secre_tail"/>
    <property type="match status" value="1"/>
</dbReference>